<dbReference type="SMART" id="SM00198">
    <property type="entry name" value="SCP"/>
    <property type="match status" value="1"/>
</dbReference>
<dbReference type="Gene3D" id="3.40.33.10">
    <property type="entry name" value="CAP"/>
    <property type="match status" value="1"/>
</dbReference>
<dbReference type="Proteomes" id="UP000290189">
    <property type="component" value="Unassembled WGS sequence"/>
</dbReference>
<feature type="compositionally biased region" description="Pro residues" evidence="1">
    <location>
        <begin position="274"/>
        <end position="287"/>
    </location>
</feature>
<dbReference type="InterPro" id="IPR035940">
    <property type="entry name" value="CAP_sf"/>
</dbReference>
<dbReference type="OrthoDB" id="674273at2759"/>
<dbReference type="CDD" id="cd05380">
    <property type="entry name" value="CAP_euk"/>
    <property type="match status" value="1"/>
</dbReference>
<proteinExistence type="predicted"/>
<dbReference type="Proteomes" id="UP000039324">
    <property type="component" value="Unassembled WGS sequence"/>
</dbReference>
<dbReference type="AlphaFoldDB" id="A0A0G4IUB3"/>
<feature type="compositionally biased region" description="Low complexity" evidence="1">
    <location>
        <begin position="288"/>
        <end position="309"/>
    </location>
</feature>
<feature type="region of interest" description="Disordered" evidence="1">
    <location>
        <begin position="222"/>
        <end position="319"/>
    </location>
</feature>
<dbReference type="STRING" id="37360.A0A0G4IUB3"/>
<evidence type="ECO:0000313" key="6">
    <source>
        <dbReference type="Proteomes" id="UP000039324"/>
    </source>
</evidence>
<feature type="signal peptide" evidence="2">
    <location>
        <begin position="1"/>
        <end position="23"/>
    </location>
</feature>
<accession>A0A0G4IUB3</accession>
<dbReference type="PANTHER" id="PTHR10334">
    <property type="entry name" value="CYSTEINE-RICH SECRETORY PROTEIN-RELATED"/>
    <property type="match status" value="1"/>
</dbReference>
<dbReference type="OMA" id="AKCIWGH"/>
<protein>
    <recommendedName>
        <fullName evidence="3">SCP domain-containing protein</fullName>
    </recommendedName>
</protein>
<organism evidence="4 6">
    <name type="scientific">Plasmodiophora brassicae</name>
    <name type="common">Clubroot disease agent</name>
    <dbReference type="NCBI Taxonomy" id="37360"/>
    <lineage>
        <taxon>Eukaryota</taxon>
        <taxon>Sar</taxon>
        <taxon>Rhizaria</taxon>
        <taxon>Endomyxa</taxon>
        <taxon>Phytomyxea</taxon>
        <taxon>Plasmodiophorida</taxon>
        <taxon>Plasmodiophoridae</taxon>
        <taxon>Plasmodiophora</taxon>
    </lineage>
</organism>
<sequence length="319" mass="33582">MLAIVAAAAVAVLLGVSCGELSAADKRELVAWHNYYRSRSQEVVAQGGQGATAMMAVQWDDALAADAQQWANLCLEEHARGIHNGENIAFATPTNSFVFMKLVDFWFTAEGSRYNFQTTQCQANYECSHWRQLMWAQVTRIGCAMRTCSGLKVLNTFQGDELVCRYDVAPVRAMRPFEAGPVCSRCPAGHQCTSNLCTPAGTQVVLPDAIPDYIKQPVVMNSNVTDRGPQTGFSSSPVVQAQERSPTAPPPSAPTSPTSSIGPVQAAPLATSSSPPPPANGTSPAPPLANATTPAVPAAAGVASPTPAAKPTSVATVRQ</sequence>
<feature type="domain" description="SCP" evidence="3">
    <location>
        <begin position="24"/>
        <end position="169"/>
    </location>
</feature>
<keyword evidence="6" id="KW-1185">Reference proteome</keyword>
<evidence type="ECO:0000259" key="3">
    <source>
        <dbReference type="SMART" id="SM00198"/>
    </source>
</evidence>
<evidence type="ECO:0000313" key="4">
    <source>
        <dbReference type="EMBL" id="CEO98729.1"/>
    </source>
</evidence>
<keyword evidence="5" id="KW-0496">Mitochondrion</keyword>
<feature type="compositionally biased region" description="Polar residues" evidence="1">
    <location>
        <begin position="231"/>
        <end position="244"/>
    </location>
</feature>
<dbReference type="Pfam" id="PF00188">
    <property type="entry name" value="CAP"/>
    <property type="match status" value="1"/>
</dbReference>
<dbReference type="EMBL" id="CDSF01000086">
    <property type="protein sequence ID" value="CEO98729.1"/>
    <property type="molecule type" value="Genomic_DNA"/>
</dbReference>
<feature type="chain" id="PRO_5033225409" description="SCP domain-containing protein" evidence="2">
    <location>
        <begin position="24"/>
        <end position="319"/>
    </location>
</feature>
<geneLocation type="mitochondrion" evidence="5"/>
<evidence type="ECO:0000256" key="2">
    <source>
        <dbReference type="SAM" id="SignalP"/>
    </source>
</evidence>
<dbReference type="PRINTS" id="PR00837">
    <property type="entry name" value="V5TPXLIKE"/>
</dbReference>
<gene>
    <name evidence="4" type="ORF">PBRA_006843</name>
    <name evidence="5" type="ORF">PLBR_LOCUS8084</name>
</gene>
<dbReference type="InterPro" id="IPR001283">
    <property type="entry name" value="CRISP-related"/>
</dbReference>
<keyword evidence="2" id="KW-0732">Signal</keyword>
<evidence type="ECO:0000313" key="7">
    <source>
        <dbReference type="Proteomes" id="UP000290189"/>
    </source>
</evidence>
<name>A0A0G4IUB3_PLABS</name>
<evidence type="ECO:0000313" key="5">
    <source>
        <dbReference type="EMBL" id="SPR00869.1"/>
    </source>
</evidence>
<evidence type="ECO:0000256" key="1">
    <source>
        <dbReference type="SAM" id="MobiDB-lite"/>
    </source>
</evidence>
<feature type="compositionally biased region" description="Low complexity" evidence="1">
    <location>
        <begin position="255"/>
        <end position="273"/>
    </location>
</feature>
<reference evidence="4 6" key="1">
    <citation type="submission" date="2015-02" db="EMBL/GenBank/DDBJ databases">
        <authorList>
            <person name="Chooi Y.-H."/>
        </authorList>
    </citation>
    <scope>NUCLEOTIDE SEQUENCE [LARGE SCALE GENOMIC DNA]</scope>
    <source>
        <strain evidence="4">E3</strain>
    </source>
</reference>
<dbReference type="EMBL" id="OVEO01000015">
    <property type="protein sequence ID" value="SPR00869.1"/>
    <property type="molecule type" value="Genomic_DNA"/>
</dbReference>
<dbReference type="SUPFAM" id="SSF55797">
    <property type="entry name" value="PR-1-like"/>
    <property type="match status" value="1"/>
</dbReference>
<reference evidence="5 7" key="2">
    <citation type="submission" date="2018-03" db="EMBL/GenBank/DDBJ databases">
        <authorList>
            <person name="Fogelqvist J."/>
        </authorList>
    </citation>
    <scope>NUCLEOTIDE SEQUENCE [LARGE SCALE GENOMIC DNA]</scope>
</reference>
<dbReference type="InterPro" id="IPR014044">
    <property type="entry name" value="CAP_dom"/>
</dbReference>